<reference evidence="1" key="1">
    <citation type="journal article" date="2021" name="New Phytol.">
        <title>Evolutionary innovations through gain and loss of genes in the ectomycorrhizal Boletales.</title>
        <authorList>
            <person name="Wu G."/>
            <person name="Miyauchi S."/>
            <person name="Morin E."/>
            <person name="Kuo A."/>
            <person name="Drula E."/>
            <person name="Varga T."/>
            <person name="Kohler A."/>
            <person name="Feng B."/>
            <person name="Cao Y."/>
            <person name="Lipzen A."/>
            <person name="Daum C."/>
            <person name="Hundley H."/>
            <person name="Pangilinan J."/>
            <person name="Johnson J."/>
            <person name="Barry K."/>
            <person name="LaButti K."/>
            <person name="Ng V."/>
            <person name="Ahrendt S."/>
            <person name="Min B."/>
            <person name="Choi I.G."/>
            <person name="Park H."/>
            <person name="Plett J.M."/>
            <person name="Magnuson J."/>
            <person name="Spatafora J.W."/>
            <person name="Nagy L.G."/>
            <person name="Henrissat B."/>
            <person name="Grigoriev I.V."/>
            <person name="Yang Z.L."/>
            <person name="Xu J."/>
            <person name="Martin F.M."/>
        </authorList>
    </citation>
    <scope>NUCLEOTIDE SEQUENCE</scope>
    <source>
        <strain evidence="1">ATCC 28755</strain>
    </source>
</reference>
<dbReference type="Proteomes" id="UP000790377">
    <property type="component" value="Unassembled WGS sequence"/>
</dbReference>
<evidence type="ECO:0000313" key="1">
    <source>
        <dbReference type="EMBL" id="KAH7912093.1"/>
    </source>
</evidence>
<sequence>MWRDRAMICTTLSAIAICLSYLYCRISPSSDRRSLSIPSHPTLLAIDFMEAYCFCSRDAEQEARYNDPLAASSLSLIQWECFPNHWNTINV</sequence>
<organism evidence="1 2">
    <name type="scientific">Hygrophoropsis aurantiaca</name>
    <dbReference type="NCBI Taxonomy" id="72124"/>
    <lineage>
        <taxon>Eukaryota</taxon>
        <taxon>Fungi</taxon>
        <taxon>Dikarya</taxon>
        <taxon>Basidiomycota</taxon>
        <taxon>Agaricomycotina</taxon>
        <taxon>Agaricomycetes</taxon>
        <taxon>Agaricomycetidae</taxon>
        <taxon>Boletales</taxon>
        <taxon>Coniophorineae</taxon>
        <taxon>Hygrophoropsidaceae</taxon>
        <taxon>Hygrophoropsis</taxon>
    </lineage>
</organism>
<protein>
    <submittedName>
        <fullName evidence="1">Uncharacterized protein</fullName>
    </submittedName>
</protein>
<name>A0ACB8AGJ8_9AGAM</name>
<evidence type="ECO:0000313" key="2">
    <source>
        <dbReference type="Proteomes" id="UP000790377"/>
    </source>
</evidence>
<gene>
    <name evidence="1" type="ORF">BJ138DRAFT_1149135</name>
</gene>
<accession>A0ACB8AGJ8</accession>
<keyword evidence="2" id="KW-1185">Reference proteome</keyword>
<proteinExistence type="predicted"/>
<comment type="caution">
    <text evidence="1">The sequence shown here is derived from an EMBL/GenBank/DDBJ whole genome shotgun (WGS) entry which is preliminary data.</text>
</comment>
<dbReference type="EMBL" id="MU267659">
    <property type="protein sequence ID" value="KAH7912093.1"/>
    <property type="molecule type" value="Genomic_DNA"/>
</dbReference>